<dbReference type="Proteomes" id="UP000640274">
    <property type="component" value="Unassembled WGS sequence"/>
</dbReference>
<comment type="caution">
    <text evidence="1">The sequence shown here is derived from an EMBL/GenBank/DDBJ whole genome shotgun (WGS) entry which is preliminary data.</text>
</comment>
<dbReference type="AlphaFoldDB" id="A0A934J5V0"/>
<reference evidence="1" key="1">
    <citation type="submission" date="2020-12" db="EMBL/GenBank/DDBJ databases">
        <authorList>
            <person name="Huq M.A."/>
        </authorList>
    </citation>
    <scope>NUCLEOTIDE SEQUENCE</scope>
    <source>
        <strain evidence="1">MAHUQ-46</strain>
    </source>
</reference>
<sequence length="126" mass="13849">MSAADVWPIVKARLELLDDARKPLIETYIAEIEHRMKHYCNIRALPDNLLYVWASMTVDAVRVDLPNADEIADTVGGGANIKVGDTSVSGGSSGSGVTNTSKAVIDQVVLDYRVDLNRYRQMRWGG</sequence>
<name>A0A934J5V0_9BACL</name>
<evidence type="ECO:0000313" key="1">
    <source>
        <dbReference type="EMBL" id="MBJ6360868.1"/>
    </source>
</evidence>
<keyword evidence="2" id="KW-1185">Reference proteome</keyword>
<accession>A0A934J5V0</accession>
<organism evidence="1 2">
    <name type="scientific">Paenibacillus roseus</name>
    <dbReference type="NCBI Taxonomy" id="2798579"/>
    <lineage>
        <taxon>Bacteria</taxon>
        <taxon>Bacillati</taxon>
        <taxon>Bacillota</taxon>
        <taxon>Bacilli</taxon>
        <taxon>Bacillales</taxon>
        <taxon>Paenibacillaceae</taxon>
        <taxon>Paenibacillus</taxon>
    </lineage>
</organism>
<evidence type="ECO:0000313" key="2">
    <source>
        <dbReference type="Proteomes" id="UP000640274"/>
    </source>
</evidence>
<dbReference type="EMBL" id="JAELUP010000014">
    <property type="protein sequence ID" value="MBJ6360868.1"/>
    <property type="molecule type" value="Genomic_DNA"/>
</dbReference>
<protein>
    <submittedName>
        <fullName evidence="1">DNA-packaging protein</fullName>
    </submittedName>
</protein>
<gene>
    <name evidence="1" type="ORF">JFN88_05995</name>
</gene>
<proteinExistence type="predicted"/>